<reference evidence="5" key="1">
    <citation type="submission" date="2016-06" db="UniProtKB">
        <authorList>
            <consortium name="WormBaseParasite"/>
        </authorList>
    </citation>
    <scope>IDENTIFICATION</scope>
</reference>
<dbReference type="Pfam" id="PF04870">
    <property type="entry name" value="Moulting_cycle"/>
    <property type="match status" value="1"/>
</dbReference>
<evidence type="ECO:0000313" key="4">
    <source>
        <dbReference type="Proteomes" id="UP000270296"/>
    </source>
</evidence>
<protein>
    <submittedName>
        <fullName evidence="3 5">Uncharacterized protein</fullName>
    </submittedName>
</protein>
<evidence type="ECO:0000256" key="2">
    <source>
        <dbReference type="SAM" id="Phobius"/>
    </source>
</evidence>
<dbReference type="PANTHER" id="PTHR21523">
    <property type="match status" value="1"/>
</dbReference>
<reference evidence="3 4" key="2">
    <citation type="submission" date="2018-11" db="EMBL/GenBank/DDBJ databases">
        <authorList>
            <consortium name="Pathogen Informatics"/>
        </authorList>
    </citation>
    <scope>NUCLEOTIDE SEQUENCE [LARGE SCALE GENOMIC DNA]</scope>
</reference>
<proteinExistence type="predicted"/>
<keyword evidence="4" id="KW-1185">Reference proteome</keyword>
<feature type="transmembrane region" description="Helical" evidence="2">
    <location>
        <begin position="362"/>
        <end position="385"/>
    </location>
</feature>
<evidence type="ECO:0000313" key="5">
    <source>
        <dbReference type="WBParaSite" id="SBAD_0000093301-mRNA-1"/>
    </source>
</evidence>
<evidence type="ECO:0000256" key="1">
    <source>
        <dbReference type="SAM" id="MobiDB-lite"/>
    </source>
</evidence>
<keyword evidence="2" id="KW-1133">Transmembrane helix</keyword>
<sequence>MAENRIYFEIEYSEEKKEQLKDHLYFQALSSAMALVSSTYLKQFSTSNSIGQLSEWKTNSKIDAGQNAEGNVREERAEGGDSKRHATEQLGSPYSQPAVETMDRNVNSPVKLLSPRLLSLVPEGKTVKHVLSPDILSLYDDGNPNNILPLPQLLRNFGKSDQSAWLRMVLELSGVFDSVIKATGNDPVSELRRLKPHLSSVADMLVDKKSKRTIKRFFAKLDRTYTDEQKRKLNMNGYVFLNKRQLRLVYGAGNPFNITDPPFDVQLFLNANEQEKQLQIVQFIRCMASGACRPQSRRKRQITLAPLLLTPLVFNPGLASQPLVLSPALLSPLVFSPSVLGPIVLSPLVLNPLILSPRVIGGAYLTPFVLSPAILSPIVLFPIVLSPLLVSPLILSPFVLCPIILSPIVVTPVIGNPLFLSPIIRSPIQTSAIVFTPRLLSPLVKSKMNRVVIAASPALLSRKRRSEINLRVLSNQSYPYSL</sequence>
<dbReference type="WBParaSite" id="SBAD_0000093301-mRNA-1">
    <property type="protein sequence ID" value="SBAD_0000093301-mRNA-1"/>
    <property type="gene ID" value="SBAD_0000093301"/>
</dbReference>
<dbReference type="AlphaFoldDB" id="A0A183IBB6"/>
<accession>A0A183IBB6</accession>
<keyword evidence="2" id="KW-0472">Membrane</keyword>
<feature type="compositionally biased region" description="Basic and acidic residues" evidence="1">
    <location>
        <begin position="71"/>
        <end position="87"/>
    </location>
</feature>
<feature type="region of interest" description="Disordered" evidence="1">
    <location>
        <begin position="61"/>
        <end position="91"/>
    </location>
</feature>
<dbReference type="OrthoDB" id="5917548at2759"/>
<organism evidence="5">
    <name type="scientific">Soboliphyme baturini</name>
    <dbReference type="NCBI Taxonomy" id="241478"/>
    <lineage>
        <taxon>Eukaryota</taxon>
        <taxon>Metazoa</taxon>
        <taxon>Ecdysozoa</taxon>
        <taxon>Nematoda</taxon>
        <taxon>Enoplea</taxon>
        <taxon>Dorylaimia</taxon>
        <taxon>Dioctophymatida</taxon>
        <taxon>Dioctophymatoidea</taxon>
        <taxon>Soboliphymatidae</taxon>
        <taxon>Soboliphyme</taxon>
    </lineage>
</organism>
<gene>
    <name evidence="3" type="ORF">SBAD_LOCUS910</name>
</gene>
<feature type="transmembrane region" description="Helical" evidence="2">
    <location>
        <begin position="329"/>
        <end position="350"/>
    </location>
</feature>
<dbReference type="InterPro" id="IPR006954">
    <property type="entry name" value="Mlt-10-like"/>
</dbReference>
<dbReference type="Proteomes" id="UP000270296">
    <property type="component" value="Unassembled WGS sequence"/>
</dbReference>
<dbReference type="EMBL" id="UZAM01006657">
    <property type="protein sequence ID" value="VDO92606.1"/>
    <property type="molecule type" value="Genomic_DNA"/>
</dbReference>
<keyword evidence="2" id="KW-0812">Transmembrane</keyword>
<name>A0A183IBB6_9BILA</name>
<dbReference type="PANTHER" id="PTHR21523:SF37">
    <property type="entry name" value="MLT-TEN (MLT-10) RELATED"/>
    <property type="match status" value="1"/>
</dbReference>
<evidence type="ECO:0000313" key="3">
    <source>
        <dbReference type="EMBL" id="VDO92606.1"/>
    </source>
</evidence>
<feature type="transmembrane region" description="Helical" evidence="2">
    <location>
        <begin position="397"/>
        <end position="419"/>
    </location>
</feature>